<evidence type="ECO:0000313" key="2">
    <source>
        <dbReference type="Proteomes" id="UP000288490"/>
    </source>
</evidence>
<dbReference type="SUPFAM" id="SSF142913">
    <property type="entry name" value="YktB/PF0168-like"/>
    <property type="match status" value="1"/>
</dbReference>
<dbReference type="PIRSF" id="PIRSF021332">
    <property type="entry name" value="DUF1054"/>
    <property type="match status" value="1"/>
</dbReference>
<dbReference type="EMBL" id="NGJT01000005">
    <property type="protein sequence ID" value="RST95122.1"/>
    <property type="molecule type" value="Genomic_DNA"/>
</dbReference>
<evidence type="ECO:0000313" key="1">
    <source>
        <dbReference type="EMBL" id="RST95122.1"/>
    </source>
</evidence>
<accession>A0A429ZN43</accession>
<comment type="caution">
    <text evidence="1">The sequence shown here is derived from an EMBL/GenBank/DDBJ whole genome shotgun (WGS) entry which is preliminary data.</text>
</comment>
<dbReference type="Gene3D" id="3.30.930.20">
    <property type="entry name" value="Protein of unknown function DUF1054"/>
    <property type="match status" value="1"/>
</dbReference>
<proteinExistence type="predicted"/>
<dbReference type="InterPro" id="IPR009403">
    <property type="entry name" value="UPF0637"/>
</dbReference>
<dbReference type="AlphaFoldDB" id="A0A429ZN43"/>
<keyword evidence="2" id="KW-1185">Reference proteome</keyword>
<dbReference type="Pfam" id="PF06335">
    <property type="entry name" value="DUF1054"/>
    <property type="match status" value="1"/>
</dbReference>
<gene>
    <name evidence="1" type="ORF">CBF36_04040</name>
</gene>
<protein>
    <submittedName>
        <fullName evidence="1">Uncharacterized protein</fullName>
    </submittedName>
</protein>
<reference evidence="1 2" key="1">
    <citation type="submission" date="2017-05" db="EMBL/GenBank/DDBJ databases">
        <title>Vagococcus spp. assemblies.</title>
        <authorList>
            <person name="Gulvik C.A."/>
        </authorList>
    </citation>
    <scope>NUCLEOTIDE SEQUENCE [LARGE SCALE GENOMIC DNA]</scope>
    <source>
        <strain evidence="1 2">SS1994</strain>
    </source>
</reference>
<name>A0A429ZN43_9ENTE</name>
<dbReference type="Proteomes" id="UP000288490">
    <property type="component" value="Unassembled WGS sequence"/>
</dbReference>
<sequence length="204" mass="23924">MFNEACFEVFDIEGLDNRMIGVREKIQPVFQSIDEKVVEELEPLLGEKLPIHIAQHRRRTTNAPDFTWSAMGGNKRGYKKFPHFQLGITPEYVVVWLSFIDNPQNEVLMAQTCLDHLEWFESLPNDFVVNTDHTKNNYHALEKEQVIKDLTRWKEVKKGEFQVGRVMLKQAFTEKTSQELYDTILETYLSLIPIYQACRKLSNQ</sequence>
<organism evidence="1 2">
    <name type="scientific">Vagococcus bubulae</name>
    <dbReference type="NCBI Taxonomy" id="1977868"/>
    <lineage>
        <taxon>Bacteria</taxon>
        <taxon>Bacillati</taxon>
        <taxon>Bacillota</taxon>
        <taxon>Bacilli</taxon>
        <taxon>Lactobacillales</taxon>
        <taxon>Enterococcaceae</taxon>
        <taxon>Vagococcus</taxon>
    </lineage>
</organism>
<dbReference type="OrthoDB" id="9812818at2"/>
<dbReference type="InterPro" id="IPR053707">
    <property type="entry name" value="UPF0637_domain_sf"/>
</dbReference>